<reference evidence="1 2" key="4">
    <citation type="journal article" date="2020" name="Sci. Rep.">
        <title>beta-carboline chemical signals induce reveromycin production through a LuxR family regulator in Streptomyces sp. SN-593.</title>
        <authorList>
            <person name="Panthee S."/>
            <person name="Kito N."/>
            <person name="Hayashi T."/>
            <person name="Shimizu T."/>
            <person name="Ishikawa J."/>
            <person name="Hamamoto H."/>
            <person name="Osada H."/>
            <person name="Takahashi S."/>
        </authorList>
    </citation>
    <scope>NUCLEOTIDE SEQUENCE [LARGE SCALE GENOMIC DNA]</scope>
    <source>
        <strain evidence="1 2">SN-593</strain>
    </source>
</reference>
<sequence length="212" mass="22864">MNAPRPRTPAPAVPYIATWSAEERAAGPLVLRPDGRGIGYPDEVPHDRDAEGVLWMRAGLARGRGKPSFGAVHPARQRRAMRLLLCQVCAGPADRDDDGVLWLLGDDRDDWPGWPEEMGATHPPICRPCAVASLRLCPYLRRGHVAYRVARPRIAGVHGMLFAPPDAGPAGPADRRPVPVGPALVPYGDPLAPWLLAAQLAMELRACTPAPL</sequence>
<evidence type="ECO:0000313" key="2">
    <source>
        <dbReference type="Proteomes" id="UP000595703"/>
    </source>
</evidence>
<reference evidence="1 2" key="3">
    <citation type="journal article" date="2011" name="Nat. Chem. Biol.">
        <title>Reveromycin A biosynthesis uses RevG and RevJ for stereospecific spiroacetal formation.</title>
        <authorList>
            <person name="Takahashi S."/>
            <person name="Toyoda A."/>
            <person name="Sekiyama Y."/>
            <person name="Takagi H."/>
            <person name="Nogawa T."/>
            <person name="Uramoto M."/>
            <person name="Suzuki R."/>
            <person name="Koshino H."/>
            <person name="Kumano T."/>
            <person name="Panthee S."/>
            <person name="Dairi T."/>
            <person name="Ishikawa J."/>
            <person name="Ikeda H."/>
            <person name="Sakaki Y."/>
            <person name="Osada H."/>
        </authorList>
    </citation>
    <scope>NUCLEOTIDE SEQUENCE [LARGE SCALE GENOMIC DNA]</scope>
    <source>
        <strain evidence="1 2">SN-593</strain>
    </source>
</reference>
<protein>
    <submittedName>
        <fullName evidence="1">Uncharacterized protein</fullName>
    </submittedName>
</protein>
<reference evidence="1 2" key="1">
    <citation type="journal article" date="2010" name="J. Bacteriol.">
        <title>Biochemical characterization of a novel indole prenyltransferase from Streptomyces sp. SN-593.</title>
        <authorList>
            <person name="Takahashi S."/>
            <person name="Takagi H."/>
            <person name="Toyoda A."/>
            <person name="Uramoto M."/>
            <person name="Nogawa T."/>
            <person name="Ueki M."/>
            <person name="Sakaki Y."/>
            <person name="Osada H."/>
        </authorList>
    </citation>
    <scope>NUCLEOTIDE SEQUENCE [LARGE SCALE GENOMIC DNA]</scope>
    <source>
        <strain evidence="1 2">SN-593</strain>
    </source>
</reference>
<keyword evidence="2" id="KW-1185">Reference proteome</keyword>
<reference evidence="1 2" key="2">
    <citation type="journal article" date="2011" name="J. Antibiot.">
        <title>Furaquinocins I and J: novel polyketide isoprenoid hybrid compounds from Streptomyces reveromyceticus SN-593.</title>
        <authorList>
            <person name="Panthee S."/>
            <person name="Takahashi S."/>
            <person name="Takagi H."/>
            <person name="Nogawa T."/>
            <person name="Oowada E."/>
            <person name="Uramoto M."/>
            <person name="Osada H."/>
        </authorList>
    </citation>
    <scope>NUCLEOTIDE SEQUENCE [LARGE SCALE GENOMIC DNA]</scope>
    <source>
        <strain evidence="1 2">SN-593</strain>
    </source>
</reference>
<gene>
    <name evidence="1" type="ORF">RVR_6962</name>
</gene>
<dbReference type="KEGG" id="arev:RVR_6962"/>
<proteinExistence type="predicted"/>
<dbReference type="Proteomes" id="UP000595703">
    <property type="component" value="Chromosome"/>
</dbReference>
<dbReference type="AlphaFoldDB" id="A0A7U3VQR4"/>
<dbReference type="EMBL" id="AP018365">
    <property type="protein sequence ID" value="BBB00071.1"/>
    <property type="molecule type" value="Genomic_DNA"/>
</dbReference>
<dbReference type="RefSeq" id="WP_202236139.1">
    <property type="nucleotide sequence ID" value="NZ_AP018365.1"/>
</dbReference>
<evidence type="ECO:0000313" key="1">
    <source>
        <dbReference type="EMBL" id="BBB00071.1"/>
    </source>
</evidence>
<accession>A0A7U3VQR4</accession>
<organism evidence="1 2">
    <name type="scientific">Actinacidiphila reveromycinica</name>
    <dbReference type="NCBI Taxonomy" id="659352"/>
    <lineage>
        <taxon>Bacteria</taxon>
        <taxon>Bacillati</taxon>
        <taxon>Actinomycetota</taxon>
        <taxon>Actinomycetes</taxon>
        <taxon>Kitasatosporales</taxon>
        <taxon>Streptomycetaceae</taxon>
        <taxon>Actinacidiphila</taxon>
    </lineage>
</organism>
<name>A0A7U3VQR4_9ACTN</name>